<dbReference type="PRINTS" id="PR00453">
    <property type="entry name" value="VWFADOMAIN"/>
</dbReference>
<organism evidence="3">
    <name type="scientific">Haptolina brevifila</name>
    <dbReference type="NCBI Taxonomy" id="156173"/>
    <lineage>
        <taxon>Eukaryota</taxon>
        <taxon>Haptista</taxon>
        <taxon>Haptophyta</taxon>
        <taxon>Prymnesiophyceae</taxon>
        <taxon>Prymnesiales</taxon>
        <taxon>Prymnesiaceae</taxon>
        <taxon>Haptolina</taxon>
    </lineage>
</organism>
<dbReference type="InterPro" id="IPR036465">
    <property type="entry name" value="vWFA_dom_sf"/>
</dbReference>
<evidence type="ECO:0000313" key="3">
    <source>
        <dbReference type="EMBL" id="CAD9512642.1"/>
    </source>
</evidence>
<proteinExistence type="predicted"/>
<dbReference type="CDD" id="cd01450">
    <property type="entry name" value="vWFA_subfamily_ECM"/>
    <property type="match status" value="1"/>
</dbReference>
<protein>
    <recommendedName>
        <fullName evidence="2">VWFA domain-containing protein</fullName>
    </recommendedName>
</protein>
<evidence type="ECO:0000259" key="2">
    <source>
        <dbReference type="PROSITE" id="PS50234"/>
    </source>
</evidence>
<dbReference type="PANTHER" id="PTHR24020">
    <property type="entry name" value="COLLAGEN ALPHA"/>
    <property type="match status" value="1"/>
</dbReference>
<evidence type="ECO:0000256" key="1">
    <source>
        <dbReference type="SAM" id="MobiDB-lite"/>
    </source>
</evidence>
<gene>
    <name evidence="3" type="ORF">CBRE1094_LOCUS32225</name>
</gene>
<dbReference type="InterPro" id="IPR002035">
    <property type="entry name" value="VWF_A"/>
</dbReference>
<feature type="region of interest" description="Disordered" evidence="1">
    <location>
        <begin position="103"/>
        <end position="124"/>
    </location>
</feature>
<dbReference type="Gene3D" id="3.40.50.410">
    <property type="entry name" value="von Willebrand factor, type A domain"/>
    <property type="match status" value="1"/>
</dbReference>
<name>A0A7S2IAR2_9EUKA</name>
<dbReference type="SMART" id="SM00327">
    <property type="entry name" value="VWA"/>
    <property type="match status" value="1"/>
</dbReference>
<accession>A0A7S2IAR2</accession>
<dbReference type="Pfam" id="PF00092">
    <property type="entry name" value="VWA"/>
    <property type="match status" value="1"/>
</dbReference>
<sequence length="308" mass="32891">MTDTGEGNLWTIEMYSVNPSQPYKSIHCRFQGSDMLKTFNGSDATGQCDHCVRSSNYSATCGCTCPPGNSNCSWTFYGSFQFDAKTNGTGNVKSCTCNGKPGPPIPPAPPPLPPKPPPPPGPAPPCKAKLDVVVVLDGSGSIHSVDWQRALKFTDSVVDSFHVSMDQVEIAAVQFGSSSETIIGLSADPTAVKAAVSKTRQMRTGTNTYDGFYSSRLILEHGRKGTKGKIVILLTDGGQNRGPPAKIESVHLQDEGTTIFGIGVGAHINSQELQSWVSSPVRDHYFTVSAFDQLDKVLKTVIANACPH</sequence>
<dbReference type="EMBL" id="HBGU01059275">
    <property type="protein sequence ID" value="CAD9512642.1"/>
    <property type="molecule type" value="Transcribed_RNA"/>
</dbReference>
<reference evidence="3" key="1">
    <citation type="submission" date="2021-01" db="EMBL/GenBank/DDBJ databases">
        <authorList>
            <person name="Corre E."/>
            <person name="Pelletier E."/>
            <person name="Niang G."/>
            <person name="Scheremetjew M."/>
            <person name="Finn R."/>
            <person name="Kale V."/>
            <person name="Holt S."/>
            <person name="Cochrane G."/>
            <person name="Meng A."/>
            <person name="Brown T."/>
            <person name="Cohen L."/>
        </authorList>
    </citation>
    <scope>NUCLEOTIDE SEQUENCE</scope>
    <source>
        <strain evidence="3">UTEX LB 985</strain>
    </source>
</reference>
<feature type="domain" description="VWFA" evidence="2">
    <location>
        <begin position="131"/>
        <end position="301"/>
    </location>
</feature>
<dbReference type="AlphaFoldDB" id="A0A7S2IAR2"/>
<dbReference type="SUPFAM" id="SSF53300">
    <property type="entry name" value="vWA-like"/>
    <property type="match status" value="1"/>
</dbReference>
<dbReference type="PANTHER" id="PTHR24020:SF20">
    <property type="entry name" value="PH DOMAIN-CONTAINING PROTEIN"/>
    <property type="match status" value="1"/>
</dbReference>
<dbReference type="PROSITE" id="PS50234">
    <property type="entry name" value="VWFA"/>
    <property type="match status" value="1"/>
</dbReference>
<dbReference type="InterPro" id="IPR050525">
    <property type="entry name" value="ECM_Assembly_Org"/>
</dbReference>